<name>A0A1D8GLU7_9FIRM</name>
<evidence type="ECO:0000313" key="4">
    <source>
        <dbReference type="Proteomes" id="UP000095743"/>
    </source>
</evidence>
<dbReference type="CDD" id="cd01841">
    <property type="entry name" value="NnaC_like"/>
    <property type="match status" value="1"/>
</dbReference>
<dbReference type="EMBL" id="CP017269">
    <property type="protein sequence ID" value="AOT71879.1"/>
    <property type="molecule type" value="Genomic_DNA"/>
</dbReference>
<reference evidence="3 4" key="1">
    <citation type="submission" date="2016-09" db="EMBL/GenBank/DDBJ databases">
        <title>Genomic analysis reveals versatility of anaerobic energy metabolism of Geosporobacter ferrireducens IRF9 of phylum Firmicutes.</title>
        <authorList>
            <person name="Kim S.-J."/>
        </authorList>
    </citation>
    <scope>NUCLEOTIDE SEQUENCE [LARGE SCALE GENOMIC DNA]</scope>
    <source>
        <strain evidence="3 4">IRF9</strain>
    </source>
</reference>
<feature type="domain" description="SGNH hydrolase-type esterase" evidence="2">
    <location>
        <begin position="38"/>
        <end position="192"/>
    </location>
</feature>
<dbReference type="InterPro" id="IPR036514">
    <property type="entry name" value="SGNH_hydro_sf"/>
</dbReference>
<dbReference type="OrthoDB" id="1652311at2"/>
<organism evidence="3 4">
    <name type="scientific">Geosporobacter ferrireducens</name>
    <dbReference type="NCBI Taxonomy" id="1424294"/>
    <lineage>
        <taxon>Bacteria</taxon>
        <taxon>Bacillati</taxon>
        <taxon>Bacillota</taxon>
        <taxon>Clostridia</taxon>
        <taxon>Peptostreptococcales</taxon>
        <taxon>Thermotaleaceae</taxon>
        <taxon>Geosporobacter</taxon>
    </lineage>
</organism>
<dbReference type="Gene3D" id="3.40.50.1110">
    <property type="entry name" value="SGNH hydrolase"/>
    <property type="match status" value="1"/>
</dbReference>
<dbReference type="AlphaFoldDB" id="A0A1D8GLU7"/>
<keyword evidence="4" id="KW-1185">Reference proteome</keyword>
<protein>
    <submittedName>
        <fullName evidence="3">Lipase</fullName>
    </submittedName>
</protein>
<feature type="chain" id="PRO_5039363226" evidence="1">
    <location>
        <begin position="20"/>
        <end position="201"/>
    </location>
</feature>
<dbReference type="Pfam" id="PF13472">
    <property type="entry name" value="Lipase_GDSL_2"/>
    <property type="match status" value="1"/>
</dbReference>
<feature type="signal peptide" evidence="1">
    <location>
        <begin position="1"/>
        <end position="19"/>
    </location>
</feature>
<dbReference type="InterPro" id="IPR051532">
    <property type="entry name" value="Ester_Hydrolysis_Enzymes"/>
</dbReference>
<dbReference type="InterPro" id="IPR013830">
    <property type="entry name" value="SGNH_hydro"/>
</dbReference>
<dbReference type="PROSITE" id="PS51257">
    <property type="entry name" value="PROKAR_LIPOPROTEIN"/>
    <property type="match status" value="1"/>
</dbReference>
<dbReference type="Proteomes" id="UP000095743">
    <property type="component" value="Chromosome"/>
</dbReference>
<dbReference type="RefSeq" id="WP_069980170.1">
    <property type="nucleotide sequence ID" value="NZ_CP017269.1"/>
</dbReference>
<keyword evidence="1" id="KW-0732">Signal</keyword>
<dbReference type="PANTHER" id="PTHR30383">
    <property type="entry name" value="THIOESTERASE 1/PROTEASE 1/LYSOPHOSPHOLIPASE L1"/>
    <property type="match status" value="1"/>
</dbReference>
<dbReference type="SUPFAM" id="SSF52266">
    <property type="entry name" value="SGNH hydrolase"/>
    <property type="match status" value="1"/>
</dbReference>
<accession>A0A1D8GLU7</accession>
<evidence type="ECO:0000313" key="3">
    <source>
        <dbReference type="EMBL" id="AOT71879.1"/>
    </source>
</evidence>
<gene>
    <name evidence="3" type="ORF">Gferi_21490</name>
</gene>
<sequence length="201" mass="22558">MKKLVISFLIGLMLVSVTACGNKTAEKDVKVEFQSSVFMGDSITEGFVFNEILPREAVIAGAGATAGFSYDDMDALVEKKPDKVFIMLGSCDLLMPVDDPKELFRNDLTKLVNKIKGELPDSKIYLQSITPVMQDALKAEPRYKGIEEYNEVLKELADELSVNYVDIGTLAQENPDLYAEDGIHFKKEFYQLWLQKLSKLM</sequence>
<proteinExistence type="predicted"/>
<dbReference type="STRING" id="1424294.Gferi_21490"/>
<evidence type="ECO:0000259" key="2">
    <source>
        <dbReference type="Pfam" id="PF13472"/>
    </source>
</evidence>
<evidence type="ECO:0000256" key="1">
    <source>
        <dbReference type="SAM" id="SignalP"/>
    </source>
</evidence>
<dbReference type="KEGG" id="gfe:Gferi_21490"/>